<feature type="domain" description="GGDEF" evidence="2">
    <location>
        <begin position="324"/>
        <end position="456"/>
    </location>
</feature>
<evidence type="ECO:0000259" key="2">
    <source>
        <dbReference type="PROSITE" id="PS50887"/>
    </source>
</evidence>
<keyword evidence="1" id="KW-0472">Membrane</keyword>
<dbReference type="InterPro" id="IPR052163">
    <property type="entry name" value="DGC-Regulatory_Protein"/>
</dbReference>
<dbReference type="Pfam" id="PF00990">
    <property type="entry name" value="GGDEF"/>
    <property type="match status" value="1"/>
</dbReference>
<organism evidence="3">
    <name type="scientific">Enterobacter mori</name>
    <dbReference type="NCBI Taxonomy" id="539813"/>
    <lineage>
        <taxon>Bacteria</taxon>
        <taxon>Pseudomonadati</taxon>
        <taxon>Pseudomonadota</taxon>
        <taxon>Gammaproteobacteria</taxon>
        <taxon>Enterobacterales</taxon>
        <taxon>Enterobacteriaceae</taxon>
        <taxon>Enterobacter</taxon>
    </lineage>
</organism>
<feature type="transmembrane region" description="Helical" evidence="1">
    <location>
        <begin position="263"/>
        <end position="284"/>
    </location>
</feature>
<protein>
    <submittedName>
        <fullName evidence="3">GGDEF domain-containing protein</fullName>
    </submittedName>
</protein>
<feature type="transmembrane region" description="Helical" evidence="1">
    <location>
        <begin position="192"/>
        <end position="211"/>
    </location>
</feature>
<dbReference type="NCBIfam" id="TIGR00254">
    <property type="entry name" value="GGDEF"/>
    <property type="match status" value="1"/>
</dbReference>
<feature type="transmembrane region" description="Helical" evidence="1">
    <location>
        <begin position="57"/>
        <end position="77"/>
    </location>
</feature>
<gene>
    <name evidence="3" type="ORF">IDM36_09130</name>
</gene>
<name>A0A7T0H0N6_9ENTR</name>
<evidence type="ECO:0000313" key="3">
    <source>
        <dbReference type="EMBL" id="QPK02247.1"/>
    </source>
</evidence>
<sequence length="477" mass="53591">MRIATLLLFMVLTTYNVTYYTVLIHKDIYSLAWAPNVFLISWLLLLAESKHSLKSRLVSAFSVCIIALPGGNLFFSWIFTRTLSGIDGYLVNDILFVTISFGTLLILKNLNQDSLTSVKTHTQYLLTYIKLISAGISVTFLSAIPAGVIGQLSGKELQQLFLGGLLAFFLYGVPVFFSWMNRFNFHLRLYQGQAILSTLMVLSVFILPDISTNTFNWFLWGGMFLTLLWRSAWCQVIVFGLWGPLITQEFALKDKSLTDYGSMLLVIISTQILWLLFLHGDLLYESLKRKIEKQDKALNTDPLTDCLNRRGFFNMCNALLQKGQELSIGILDINRFKAINDSLGHEAGDVVLQIVANRLAGCMGGKERISRIGGDEFAFVVSGSEALMRQKCQLFFSQLSERPIIISGQILYIGVSLGYSCSPRDGILPEHLLHRADIAMYIAKRQRLQESVTYEPSMNITTTEVSGTAFSPISRQV</sequence>
<dbReference type="PANTHER" id="PTHR46663">
    <property type="entry name" value="DIGUANYLATE CYCLASE DGCT-RELATED"/>
    <property type="match status" value="1"/>
</dbReference>
<feature type="transmembrane region" description="Helical" evidence="1">
    <location>
        <begin position="89"/>
        <end position="107"/>
    </location>
</feature>
<feature type="transmembrane region" description="Helical" evidence="1">
    <location>
        <begin position="28"/>
        <end position="45"/>
    </location>
</feature>
<dbReference type="InterPro" id="IPR029787">
    <property type="entry name" value="Nucleotide_cyclase"/>
</dbReference>
<dbReference type="AlphaFoldDB" id="A0A7T0H0N6"/>
<keyword evidence="1" id="KW-1133">Transmembrane helix</keyword>
<dbReference type="InterPro" id="IPR000160">
    <property type="entry name" value="GGDEF_dom"/>
</dbReference>
<dbReference type="SUPFAM" id="SSF55073">
    <property type="entry name" value="Nucleotide cyclase"/>
    <property type="match status" value="1"/>
</dbReference>
<evidence type="ECO:0000256" key="1">
    <source>
        <dbReference type="SAM" id="Phobius"/>
    </source>
</evidence>
<reference evidence="3" key="1">
    <citation type="submission" date="2020-09" db="EMBL/GenBank/DDBJ databases">
        <title>First Report of a novel Colistin-Resistant species of Enterobacter cloacae complex Producing MCR-5 isolated from hospital sewage water.</title>
        <authorList>
            <person name="Zhou K."/>
        </authorList>
    </citation>
    <scope>NUCLEOTIDE SEQUENCE [LARGE SCALE GENOMIC DNA]</scope>
    <source>
        <strain evidence="3">HSW1412</strain>
    </source>
</reference>
<dbReference type="Gene3D" id="3.30.70.270">
    <property type="match status" value="1"/>
</dbReference>
<dbReference type="PROSITE" id="PS50887">
    <property type="entry name" value="GGDEF"/>
    <property type="match status" value="1"/>
</dbReference>
<dbReference type="CDD" id="cd01949">
    <property type="entry name" value="GGDEF"/>
    <property type="match status" value="1"/>
</dbReference>
<dbReference type="InterPro" id="IPR043128">
    <property type="entry name" value="Rev_trsase/Diguanyl_cyclase"/>
</dbReference>
<feature type="transmembrane region" description="Helical" evidence="1">
    <location>
        <begin position="128"/>
        <end position="148"/>
    </location>
</feature>
<dbReference type="PANTHER" id="PTHR46663:SF2">
    <property type="entry name" value="GGDEF DOMAIN-CONTAINING PROTEIN"/>
    <property type="match status" value="1"/>
</dbReference>
<accession>A0A7T0H0N6</accession>
<proteinExistence type="predicted"/>
<dbReference type="SMART" id="SM00267">
    <property type="entry name" value="GGDEF"/>
    <property type="match status" value="1"/>
</dbReference>
<keyword evidence="1" id="KW-0812">Transmembrane</keyword>
<feature type="transmembrane region" description="Helical" evidence="1">
    <location>
        <begin position="217"/>
        <end position="242"/>
    </location>
</feature>
<dbReference type="EMBL" id="CP061801">
    <property type="protein sequence ID" value="QPK02247.1"/>
    <property type="molecule type" value="Genomic_DNA"/>
</dbReference>
<feature type="transmembrane region" description="Helical" evidence="1">
    <location>
        <begin position="160"/>
        <end position="180"/>
    </location>
</feature>